<dbReference type="OrthoDB" id="9762085at2"/>
<keyword evidence="4" id="KW-1185">Reference proteome</keyword>
<evidence type="ECO:0000313" key="3">
    <source>
        <dbReference type="EMBL" id="QDT31754.1"/>
    </source>
</evidence>
<dbReference type="InterPro" id="IPR050361">
    <property type="entry name" value="MPP/UQCRC_Complex"/>
</dbReference>
<name>A0A517QJH8_9PLAN</name>
<dbReference type="SUPFAM" id="SSF63411">
    <property type="entry name" value="LuxS/MPP-like metallohydrolase"/>
    <property type="match status" value="2"/>
</dbReference>
<feature type="domain" description="Peptidase M16 C-terminal" evidence="2">
    <location>
        <begin position="168"/>
        <end position="338"/>
    </location>
</feature>
<dbReference type="EMBL" id="CP036267">
    <property type="protein sequence ID" value="QDT31754.1"/>
    <property type="molecule type" value="Genomic_DNA"/>
</dbReference>
<sequence>MPEQSIHTFELSNGLTLLVEQMPHVQSAAFSLLTPAGTIYENRGENGMAAVALDMMTRGAGERNSRQLSAALDFLGVQGNDNVGWNFLSFSGATLAENLLDALPIYADLVQRPLLPEDQFPAVMNSAAQALLSIEDEPQRKVFVELRKRCYDDPWGRSTDGSLEELEKLNYPSVVEYIKETVRPNGSLIGVAGNVDAEEIRAQVEKHFGDWKVGEEPVIDRQACSGGVHHIPHESSQTHIGISYESIPYSSPDYLTAWTAVSILSGGSSSRLFTEVREKRGLCYSVYATLNSLLTEGRVLAYAGTTTERAQETLDVMLAEIRKLGEGIDESELKRCKARAKSSLIMQQESTGARAGSIARDWFHLKRVKTLDEIHDEVEAITVDRILEYLNQHPLKNVTVLTIGAQPLEVNLEN</sequence>
<dbReference type="InterPro" id="IPR011249">
    <property type="entry name" value="Metalloenz_LuxS/M16"/>
</dbReference>
<feature type="domain" description="Peptidase M16 N-terminal" evidence="1">
    <location>
        <begin position="18"/>
        <end position="157"/>
    </location>
</feature>
<proteinExistence type="predicted"/>
<dbReference type="KEGG" id="tpol:Mal48_09900"/>
<dbReference type="RefSeq" id="WP_145196574.1">
    <property type="nucleotide sequence ID" value="NZ_CP036267.1"/>
</dbReference>
<dbReference type="PANTHER" id="PTHR11851:SF219">
    <property type="entry name" value="HYPOTHETICAL ZINC PROTEASE"/>
    <property type="match status" value="1"/>
</dbReference>
<dbReference type="GO" id="GO:0046872">
    <property type="term" value="F:metal ion binding"/>
    <property type="evidence" value="ECO:0007669"/>
    <property type="project" value="InterPro"/>
</dbReference>
<evidence type="ECO:0000313" key="4">
    <source>
        <dbReference type="Proteomes" id="UP000315724"/>
    </source>
</evidence>
<dbReference type="InterPro" id="IPR007863">
    <property type="entry name" value="Peptidase_M16_C"/>
</dbReference>
<dbReference type="Proteomes" id="UP000315724">
    <property type="component" value="Chromosome"/>
</dbReference>
<protein>
    <submittedName>
        <fullName evidence="3">Peptidase M16 inactive domain protein</fullName>
    </submittedName>
</protein>
<gene>
    <name evidence="3" type="ORF">Mal48_09900</name>
</gene>
<organism evidence="3 4">
    <name type="scientific">Thalassoglobus polymorphus</name>
    <dbReference type="NCBI Taxonomy" id="2527994"/>
    <lineage>
        <taxon>Bacteria</taxon>
        <taxon>Pseudomonadati</taxon>
        <taxon>Planctomycetota</taxon>
        <taxon>Planctomycetia</taxon>
        <taxon>Planctomycetales</taxon>
        <taxon>Planctomycetaceae</taxon>
        <taxon>Thalassoglobus</taxon>
    </lineage>
</organism>
<evidence type="ECO:0000259" key="2">
    <source>
        <dbReference type="Pfam" id="PF05193"/>
    </source>
</evidence>
<dbReference type="Pfam" id="PF00675">
    <property type="entry name" value="Peptidase_M16"/>
    <property type="match status" value="1"/>
</dbReference>
<dbReference type="InterPro" id="IPR011765">
    <property type="entry name" value="Pept_M16_N"/>
</dbReference>
<accession>A0A517QJH8</accession>
<reference evidence="3 4" key="1">
    <citation type="submission" date="2019-02" db="EMBL/GenBank/DDBJ databases">
        <title>Deep-cultivation of Planctomycetes and their phenomic and genomic characterization uncovers novel biology.</title>
        <authorList>
            <person name="Wiegand S."/>
            <person name="Jogler M."/>
            <person name="Boedeker C."/>
            <person name="Pinto D."/>
            <person name="Vollmers J."/>
            <person name="Rivas-Marin E."/>
            <person name="Kohn T."/>
            <person name="Peeters S.H."/>
            <person name="Heuer A."/>
            <person name="Rast P."/>
            <person name="Oberbeckmann S."/>
            <person name="Bunk B."/>
            <person name="Jeske O."/>
            <person name="Meyerdierks A."/>
            <person name="Storesund J.E."/>
            <person name="Kallscheuer N."/>
            <person name="Luecker S."/>
            <person name="Lage O.M."/>
            <person name="Pohl T."/>
            <person name="Merkel B.J."/>
            <person name="Hornburger P."/>
            <person name="Mueller R.-W."/>
            <person name="Bruemmer F."/>
            <person name="Labrenz M."/>
            <person name="Spormann A.M."/>
            <person name="Op den Camp H."/>
            <person name="Overmann J."/>
            <person name="Amann R."/>
            <person name="Jetten M.S.M."/>
            <person name="Mascher T."/>
            <person name="Medema M.H."/>
            <person name="Devos D.P."/>
            <person name="Kaster A.-K."/>
            <person name="Ovreas L."/>
            <person name="Rohde M."/>
            <person name="Galperin M.Y."/>
            <person name="Jogler C."/>
        </authorList>
    </citation>
    <scope>NUCLEOTIDE SEQUENCE [LARGE SCALE GENOMIC DNA]</scope>
    <source>
        <strain evidence="3 4">Mal48</strain>
    </source>
</reference>
<dbReference type="Gene3D" id="3.30.830.10">
    <property type="entry name" value="Metalloenzyme, LuxS/M16 peptidase-like"/>
    <property type="match status" value="2"/>
</dbReference>
<dbReference type="AlphaFoldDB" id="A0A517QJH8"/>
<evidence type="ECO:0000259" key="1">
    <source>
        <dbReference type="Pfam" id="PF00675"/>
    </source>
</evidence>
<dbReference type="PANTHER" id="PTHR11851">
    <property type="entry name" value="METALLOPROTEASE"/>
    <property type="match status" value="1"/>
</dbReference>
<dbReference type="Pfam" id="PF05193">
    <property type="entry name" value="Peptidase_M16_C"/>
    <property type="match status" value="1"/>
</dbReference>